<reference evidence="2" key="1">
    <citation type="submission" date="2020-11" db="EMBL/GenBank/DDBJ databases">
        <authorList>
            <person name="Tran Van P."/>
        </authorList>
    </citation>
    <scope>NUCLEOTIDE SEQUENCE</scope>
</reference>
<feature type="non-terminal residue" evidence="2">
    <location>
        <position position="435"/>
    </location>
</feature>
<dbReference type="GO" id="GO:0014069">
    <property type="term" value="C:postsynaptic density"/>
    <property type="evidence" value="ECO:0007669"/>
    <property type="project" value="TreeGrafter"/>
</dbReference>
<dbReference type="Pfam" id="PF00595">
    <property type="entry name" value="PDZ"/>
    <property type="match status" value="2"/>
</dbReference>
<organism evidence="2">
    <name type="scientific">Cyprideis torosa</name>
    <dbReference type="NCBI Taxonomy" id="163714"/>
    <lineage>
        <taxon>Eukaryota</taxon>
        <taxon>Metazoa</taxon>
        <taxon>Ecdysozoa</taxon>
        <taxon>Arthropoda</taxon>
        <taxon>Crustacea</taxon>
        <taxon>Oligostraca</taxon>
        <taxon>Ostracoda</taxon>
        <taxon>Podocopa</taxon>
        <taxon>Podocopida</taxon>
        <taxon>Cytherocopina</taxon>
        <taxon>Cytheroidea</taxon>
        <taxon>Cytherideidae</taxon>
        <taxon>Cyprideis</taxon>
    </lineage>
</organism>
<sequence>MLIIVLPDLSSQPPRPTTLPAPSSATGTPNTSMDLGSSVLNSSYLNTSRDSVDMSRGDETTSADSTHEELVLTEDKIFATLIRDKSGLGISIAGGRGSSPFHDQEASFRREGKGCTNTKGLGIFISRVTPGGAAERDGKLKVGDRVLTINGVDMEGARHDQAVSMLSGLEKIVRIAVSREVLVPRSEFERRRKKPFGPRPYTGLTLGATSSEGYLANRPSLYAGLYGNRYGGHYQALIPPHFLDASKKPVEHVNGGGDDMTTVKVLISKRDDVEELKARLPPVTLNPRRLGTETETVTKSTFSETTVTRVTKNQFRVTEEVSSGEEKKSPTASLDVRLVKDGGPLGLSIIGGADMSSLPFGCSPENPTATGAGVYISKVVEGGLADRSARLRVGDRILCVNGVDLVDADHQTAVTALVTARDVIDLKIRHDPLPS</sequence>
<dbReference type="SMART" id="SM00228">
    <property type="entry name" value="PDZ"/>
    <property type="match status" value="2"/>
</dbReference>
<dbReference type="GO" id="GO:0098887">
    <property type="term" value="P:neurotransmitter receptor transport, endosome to postsynaptic membrane"/>
    <property type="evidence" value="ECO:0007669"/>
    <property type="project" value="TreeGrafter"/>
</dbReference>
<dbReference type="InterPro" id="IPR036034">
    <property type="entry name" value="PDZ_sf"/>
</dbReference>
<dbReference type="InterPro" id="IPR001478">
    <property type="entry name" value="PDZ"/>
</dbReference>
<dbReference type="PROSITE" id="PS50106">
    <property type="entry name" value="PDZ"/>
    <property type="match status" value="2"/>
</dbReference>
<dbReference type="GO" id="GO:0019901">
    <property type="term" value="F:protein kinase binding"/>
    <property type="evidence" value="ECO:0007669"/>
    <property type="project" value="TreeGrafter"/>
</dbReference>
<dbReference type="SUPFAM" id="SSF50156">
    <property type="entry name" value="PDZ domain-like"/>
    <property type="match status" value="2"/>
</dbReference>
<dbReference type="GO" id="GO:0098968">
    <property type="term" value="P:neurotransmitter receptor transport postsynaptic membrane to endosome"/>
    <property type="evidence" value="ECO:0007669"/>
    <property type="project" value="TreeGrafter"/>
</dbReference>
<proteinExistence type="predicted"/>
<evidence type="ECO:0000256" key="1">
    <source>
        <dbReference type="SAM" id="MobiDB-lite"/>
    </source>
</evidence>
<dbReference type="GO" id="GO:0043113">
    <property type="term" value="P:receptor clustering"/>
    <property type="evidence" value="ECO:0007669"/>
    <property type="project" value="TreeGrafter"/>
</dbReference>
<dbReference type="GO" id="GO:0045197">
    <property type="term" value="P:establishment or maintenance of epithelial cell apical/basal polarity"/>
    <property type="evidence" value="ECO:0007669"/>
    <property type="project" value="TreeGrafter"/>
</dbReference>
<gene>
    <name evidence="2" type="ORF">CTOB1V02_LOCUS5869</name>
</gene>
<dbReference type="GO" id="GO:0045211">
    <property type="term" value="C:postsynaptic membrane"/>
    <property type="evidence" value="ECO:0007669"/>
    <property type="project" value="TreeGrafter"/>
</dbReference>
<dbReference type="PANTHER" id="PTHR23119:SF44">
    <property type="entry name" value="PROTEIN LAP4"/>
    <property type="match status" value="1"/>
</dbReference>
<dbReference type="InterPro" id="IPR050614">
    <property type="entry name" value="Synaptic_Scaffolding_LAP-MAGUK"/>
</dbReference>
<feature type="compositionally biased region" description="Basic and acidic residues" evidence="1">
    <location>
        <begin position="50"/>
        <end position="67"/>
    </location>
</feature>
<evidence type="ECO:0000313" key="2">
    <source>
        <dbReference type="EMBL" id="CAD7227976.1"/>
    </source>
</evidence>
<name>A0A7R8WAH1_9CRUS</name>
<dbReference type="Gene3D" id="2.30.42.10">
    <property type="match status" value="2"/>
</dbReference>
<dbReference type="GO" id="GO:0098609">
    <property type="term" value="P:cell-cell adhesion"/>
    <property type="evidence" value="ECO:0007669"/>
    <property type="project" value="TreeGrafter"/>
</dbReference>
<accession>A0A7R8WAH1</accession>
<feature type="region of interest" description="Disordered" evidence="1">
    <location>
        <begin position="7"/>
        <end position="67"/>
    </location>
</feature>
<dbReference type="OrthoDB" id="2187496at2759"/>
<dbReference type="EMBL" id="OB661331">
    <property type="protein sequence ID" value="CAD7227976.1"/>
    <property type="molecule type" value="Genomic_DNA"/>
</dbReference>
<dbReference type="GO" id="GO:0016323">
    <property type="term" value="C:basolateral plasma membrane"/>
    <property type="evidence" value="ECO:0007669"/>
    <property type="project" value="TreeGrafter"/>
</dbReference>
<protein>
    <submittedName>
        <fullName evidence="2">Uncharacterized protein</fullName>
    </submittedName>
</protein>
<dbReference type="AlphaFoldDB" id="A0A7R8WAH1"/>
<dbReference type="PANTHER" id="PTHR23119">
    <property type="entry name" value="DISCS LARGE"/>
    <property type="match status" value="1"/>
</dbReference>
<dbReference type="GO" id="GO:0005912">
    <property type="term" value="C:adherens junction"/>
    <property type="evidence" value="ECO:0007669"/>
    <property type="project" value="TreeGrafter"/>
</dbReference>
<feature type="compositionally biased region" description="Polar residues" evidence="1">
    <location>
        <begin position="20"/>
        <end position="49"/>
    </location>
</feature>